<dbReference type="Proteomes" id="UP000245468">
    <property type="component" value="Chromosome"/>
</dbReference>
<evidence type="ECO:0000313" key="1">
    <source>
        <dbReference type="EMBL" id="AWL09615.1"/>
    </source>
</evidence>
<sequence length="107" mass="13249">MFKCYNGEEENPFDPIHQNTKHMFWFYESVFESSFSQNKTSDWINFFSSYDLKKDFMQILSEEDKVRPSLKKKKQIFDLWLIYFFTHKLYREHGGENSYEKLYRALR</sequence>
<dbReference type="EMBL" id="CP029346">
    <property type="protein sequence ID" value="AWL09615.1"/>
    <property type="molecule type" value="Genomic_DNA"/>
</dbReference>
<dbReference type="RefSeq" id="WP_109323292.1">
    <property type="nucleotide sequence ID" value="NZ_CP029346.1"/>
</dbReference>
<dbReference type="KEGG" id="psez:HME7025_01763"/>
<keyword evidence="2" id="KW-1185">Reference proteome</keyword>
<proteinExistence type="predicted"/>
<protein>
    <submittedName>
        <fullName evidence="1">Uncharacterized protein</fullName>
    </submittedName>
</protein>
<reference evidence="2" key="1">
    <citation type="submission" date="2018-05" db="EMBL/GenBank/DDBJ databases">
        <title>Pseudarcicella sp. HME7025 Genome sequencing and assembly.</title>
        <authorList>
            <person name="Kim H."/>
            <person name="Kang H."/>
            <person name="Joh K."/>
        </authorList>
    </citation>
    <scope>NUCLEOTIDE SEQUENCE [LARGE SCALE GENOMIC DNA]</scope>
    <source>
        <strain evidence="2">HME7025</strain>
    </source>
</reference>
<organism evidence="1 2">
    <name type="scientific">Aquirufa nivalisilvae</name>
    <dbReference type="NCBI Taxonomy" id="2516557"/>
    <lineage>
        <taxon>Bacteria</taxon>
        <taxon>Pseudomonadati</taxon>
        <taxon>Bacteroidota</taxon>
        <taxon>Cytophagia</taxon>
        <taxon>Cytophagales</taxon>
        <taxon>Flectobacillaceae</taxon>
        <taxon>Aquirufa</taxon>
    </lineage>
</organism>
<dbReference type="AlphaFoldDB" id="A0A2S2DW53"/>
<accession>A0A2S2DW53</accession>
<name>A0A2S2DW53_9BACT</name>
<evidence type="ECO:0000313" key="2">
    <source>
        <dbReference type="Proteomes" id="UP000245468"/>
    </source>
</evidence>
<gene>
    <name evidence="1" type="ORF">HME7025_01763</name>
</gene>